<reference evidence="12 13" key="1">
    <citation type="submission" date="2022-04" db="EMBL/GenBank/DDBJ databases">
        <title>Diverse halophilic archaea isolated from saline environments.</title>
        <authorList>
            <person name="Cui H.-L."/>
        </authorList>
    </citation>
    <scope>NUCLEOTIDE SEQUENCE [LARGE SCALE GENOMIC DNA]</scope>
    <source>
        <strain evidence="12 13">XZYJT49</strain>
    </source>
</reference>
<evidence type="ECO:0000256" key="4">
    <source>
        <dbReference type="ARBA" id="ARBA00022679"/>
    </source>
</evidence>
<dbReference type="GO" id="GO:0046872">
    <property type="term" value="F:metal ion binding"/>
    <property type="evidence" value="ECO:0007669"/>
    <property type="project" value="UniProtKB-KW"/>
</dbReference>
<name>A0A8U0HR98_9EURY</name>
<evidence type="ECO:0000256" key="1">
    <source>
        <dbReference type="ARBA" id="ARBA00001947"/>
    </source>
</evidence>
<dbReference type="AlphaFoldDB" id="A0A8U0HR98"/>
<evidence type="ECO:0000256" key="8">
    <source>
        <dbReference type="ARBA" id="ARBA00030816"/>
    </source>
</evidence>
<dbReference type="RefSeq" id="WP_248649455.1">
    <property type="nucleotide sequence ID" value="NZ_CP096659.1"/>
</dbReference>
<evidence type="ECO:0000256" key="5">
    <source>
        <dbReference type="ARBA" id="ARBA00022723"/>
    </source>
</evidence>
<dbReference type="Gene3D" id="1.50.10.20">
    <property type="match status" value="3"/>
</dbReference>
<dbReference type="PANTHER" id="PTHR11774">
    <property type="entry name" value="GERANYLGERANYL TRANSFERASE TYPE BETA SUBUNIT"/>
    <property type="match status" value="1"/>
</dbReference>
<evidence type="ECO:0000259" key="11">
    <source>
        <dbReference type="Pfam" id="PF00432"/>
    </source>
</evidence>
<feature type="domain" description="Prenyltransferase alpha-alpha toroid" evidence="11">
    <location>
        <begin position="267"/>
        <end position="404"/>
    </location>
</feature>
<keyword evidence="13" id="KW-1185">Reference proteome</keyword>
<keyword evidence="4" id="KW-0808">Transferase</keyword>
<dbReference type="Proteomes" id="UP000830729">
    <property type="component" value="Chromosome"/>
</dbReference>
<keyword evidence="5" id="KW-0479">Metal-binding</keyword>
<feature type="domain" description="Prenyltransferase alpha-alpha toroid" evidence="11">
    <location>
        <begin position="43"/>
        <end position="108"/>
    </location>
</feature>
<evidence type="ECO:0000256" key="7">
    <source>
        <dbReference type="ARBA" id="ARBA00022833"/>
    </source>
</evidence>
<evidence type="ECO:0000256" key="6">
    <source>
        <dbReference type="ARBA" id="ARBA00022737"/>
    </source>
</evidence>
<dbReference type="CDD" id="cd00688">
    <property type="entry name" value="ISOPREN_C2_like"/>
    <property type="match status" value="1"/>
</dbReference>
<gene>
    <name evidence="12" type="ORF">M0R89_12700</name>
</gene>
<feature type="domain" description="Prenyltransferase alpha-alpha toroid" evidence="11">
    <location>
        <begin position="432"/>
        <end position="604"/>
    </location>
</feature>
<protein>
    <recommendedName>
        <fullName evidence="8">Geranylgeranyl transferase type II subunit beta</fullName>
    </recommendedName>
    <alternativeName>
        <fullName evidence="9">Type II protein geranyl-geranyltransferase subunit beta</fullName>
    </alternativeName>
</protein>
<accession>A0A8U0HR98</accession>
<keyword evidence="6" id="KW-0677">Repeat</keyword>
<proteinExistence type="inferred from homology"/>
<dbReference type="Pfam" id="PF00432">
    <property type="entry name" value="Prenyltrans"/>
    <property type="match status" value="4"/>
</dbReference>
<organism evidence="12 13">
    <name type="scientific">Halorussus limi</name>
    <dbReference type="NCBI Taxonomy" id="2938695"/>
    <lineage>
        <taxon>Archaea</taxon>
        <taxon>Methanobacteriati</taxon>
        <taxon>Methanobacteriota</taxon>
        <taxon>Stenosarchaea group</taxon>
        <taxon>Halobacteria</taxon>
        <taxon>Halobacteriales</taxon>
        <taxon>Haladaptataceae</taxon>
        <taxon>Halorussus</taxon>
    </lineage>
</organism>
<dbReference type="KEGG" id="halx:M0R89_12700"/>
<comment type="similarity">
    <text evidence="2">Belongs to the protein prenyltransferase subunit beta family.</text>
</comment>
<comment type="cofactor">
    <cofactor evidence="1">
        <name>Zn(2+)</name>
        <dbReference type="ChEBI" id="CHEBI:29105"/>
    </cofactor>
</comment>
<evidence type="ECO:0000313" key="12">
    <source>
        <dbReference type="EMBL" id="UPV73399.1"/>
    </source>
</evidence>
<dbReference type="PANTHER" id="PTHR11774:SF11">
    <property type="entry name" value="GERANYLGERANYL TRANSFERASE TYPE-2 SUBUNIT BETA"/>
    <property type="match status" value="1"/>
</dbReference>
<keyword evidence="3" id="KW-0637">Prenyltransferase</keyword>
<evidence type="ECO:0000256" key="2">
    <source>
        <dbReference type="ARBA" id="ARBA00010497"/>
    </source>
</evidence>
<dbReference type="InterPro" id="IPR045089">
    <property type="entry name" value="PGGT1B-like"/>
</dbReference>
<evidence type="ECO:0000256" key="10">
    <source>
        <dbReference type="SAM" id="MobiDB-lite"/>
    </source>
</evidence>
<sequence length="608" mass="68458">MKRATIPKVVVAVLIVSSVVTVTLHEPLGKSRQETSVTHKSPSLNASKYQETQQVVQQAESPRGGFGEIPNGEAKLYPTYYYLQVSSEMDFKKTNTDETTEWLRGIESKRYRHAEANTTKIADIFYVVGSLEELGAKPLNRKGTIKQISQFRKSDGSYCAAVYANGTCVNGENRLLSTYRALATLETVSALESKNLTRTREWLLSRWKNDTQFQRYQDLPRAERIVMSLKILGIEPKSLPRYDQRKAWVEGQGENVDRRIENKKADMFGISAYDYLTQTLDVKGEVSQNEIDEYIVRNQLPDGGYHAFNQGFSESKGTYLAIRTLSANQYDELDQSKLEELVKSYGLRSGGFSFAFRPSASLDDTYYGVSILNALRTEQHHSEKTASIIQREVQKIERGKAASPKELYRVYRTATLLGVPTPSDQAIRKQLSRYSETYLQNSTTRLKHVYYIAYLSNKSSYGLNESRVSNHVAAQRHETGGYGAGTSPTTEGTYYAIKTLDCLGHPVANQSATVEWIRSTRTENGYNYRVGNNQSNHSNLYATYLSVGVLQTLGTNIENKSGLKSSIRSAQHPDGGFSPILSKRTDQLSPEMRYTYWGLRALQIVKTS</sequence>
<evidence type="ECO:0000256" key="9">
    <source>
        <dbReference type="ARBA" id="ARBA00032766"/>
    </source>
</evidence>
<dbReference type="GeneID" id="72186073"/>
<feature type="region of interest" description="Disordered" evidence="10">
    <location>
        <begin position="30"/>
        <end position="50"/>
    </location>
</feature>
<dbReference type="GO" id="GO:0008318">
    <property type="term" value="F:protein prenyltransferase activity"/>
    <property type="evidence" value="ECO:0007669"/>
    <property type="project" value="InterPro"/>
</dbReference>
<feature type="domain" description="Prenyltransferase alpha-alpha toroid" evidence="11">
    <location>
        <begin position="113"/>
        <end position="217"/>
    </location>
</feature>
<dbReference type="InterPro" id="IPR008930">
    <property type="entry name" value="Terpenoid_cyclase/PrenylTrfase"/>
</dbReference>
<keyword evidence="7" id="KW-0862">Zinc</keyword>
<evidence type="ECO:0000313" key="13">
    <source>
        <dbReference type="Proteomes" id="UP000830729"/>
    </source>
</evidence>
<dbReference type="EMBL" id="CP096659">
    <property type="protein sequence ID" value="UPV73399.1"/>
    <property type="molecule type" value="Genomic_DNA"/>
</dbReference>
<dbReference type="InterPro" id="IPR001330">
    <property type="entry name" value="Prenyltrans"/>
</dbReference>
<evidence type="ECO:0000256" key="3">
    <source>
        <dbReference type="ARBA" id="ARBA00022602"/>
    </source>
</evidence>
<feature type="compositionally biased region" description="Polar residues" evidence="10">
    <location>
        <begin position="34"/>
        <end position="50"/>
    </location>
</feature>
<dbReference type="SUPFAM" id="SSF48239">
    <property type="entry name" value="Terpenoid cyclases/Protein prenyltransferases"/>
    <property type="match status" value="2"/>
</dbReference>